<dbReference type="HOGENOM" id="CLU_839388_0_0_1"/>
<keyword evidence="2" id="KW-1185">Reference proteome</keyword>
<accession>N4XNG1</accession>
<dbReference type="InterPro" id="IPR052895">
    <property type="entry name" value="HetReg/Transcr_Mod"/>
</dbReference>
<dbReference type="PANTHER" id="PTHR24148:SF64">
    <property type="entry name" value="HETEROKARYON INCOMPATIBILITY DOMAIN-CONTAINING PROTEIN"/>
    <property type="match status" value="1"/>
</dbReference>
<evidence type="ECO:0000313" key="1">
    <source>
        <dbReference type="EMBL" id="ENI07891.1"/>
    </source>
</evidence>
<reference evidence="2" key="2">
    <citation type="journal article" date="2013" name="PLoS Genet.">
        <title>Comparative genome structure, secondary metabolite, and effector coding capacity across Cochliobolus pathogens.</title>
        <authorList>
            <person name="Condon B.J."/>
            <person name="Leng Y."/>
            <person name="Wu D."/>
            <person name="Bushley K.E."/>
            <person name="Ohm R.A."/>
            <person name="Otillar R."/>
            <person name="Martin J."/>
            <person name="Schackwitz W."/>
            <person name="Grimwood J."/>
            <person name="MohdZainudin N."/>
            <person name="Xue C."/>
            <person name="Wang R."/>
            <person name="Manning V.A."/>
            <person name="Dhillon B."/>
            <person name="Tu Z.J."/>
            <person name="Steffenson B.J."/>
            <person name="Salamov A."/>
            <person name="Sun H."/>
            <person name="Lowry S."/>
            <person name="LaButti K."/>
            <person name="Han J."/>
            <person name="Copeland A."/>
            <person name="Lindquist E."/>
            <person name="Barry K."/>
            <person name="Schmutz J."/>
            <person name="Baker S.E."/>
            <person name="Ciuffetti L.M."/>
            <person name="Grigoriev I.V."/>
            <person name="Zhong S."/>
            <person name="Turgeon B.G."/>
        </authorList>
    </citation>
    <scope>NUCLEOTIDE SEQUENCE [LARGE SCALE GENOMIC DNA]</scope>
    <source>
        <strain evidence="2">C4 / ATCC 48331 / race T</strain>
    </source>
</reference>
<reference evidence="1 2" key="1">
    <citation type="journal article" date="2012" name="PLoS Pathog.">
        <title>Diverse lifestyles and strategies of plant pathogenesis encoded in the genomes of eighteen Dothideomycetes fungi.</title>
        <authorList>
            <person name="Ohm R.A."/>
            <person name="Feau N."/>
            <person name="Henrissat B."/>
            <person name="Schoch C.L."/>
            <person name="Horwitz B.A."/>
            <person name="Barry K.W."/>
            <person name="Condon B.J."/>
            <person name="Copeland A.C."/>
            <person name="Dhillon B."/>
            <person name="Glaser F."/>
            <person name="Hesse C.N."/>
            <person name="Kosti I."/>
            <person name="LaButti K."/>
            <person name="Lindquist E.A."/>
            <person name="Lucas S."/>
            <person name="Salamov A.A."/>
            <person name="Bradshaw R.E."/>
            <person name="Ciuffetti L."/>
            <person name="Hamelin R.C."/>
            <person name="Kema G.H.J."/>
            <person name="Lawrence C."/>
            <person name="Scott J.A."/>
            <person name="Spatafora J.W."/>
            <person name="Turgeon B.G."/>
            <person name="de Wit P.J.G.M."/>
            <person name="Zhong S."/>
            <person name="Goodwin S.B."/>
            <person name="Grigoriev I.V."/>
        </authorList>
    </citation>
    <scope>NUCLEOTIDE SEQUENCE [LARGE SCALE GENOMIC DNA]</scope>
    <source>
        <strain evidence="2">C4 / ATCC 48331 / race T</strain>
    </source>
</reference>
<proteinExistence type="predicted"/>
<evidence type="ECO:0000313" key="2">
    <source>
        <dbReference type="Proteomes" id="UP000012338"/>
    </source>
</evidence>
<dbReference type="AlphaFoldDB" id="N4XNG1"/>
<protein>
    <recommendedName>
        <fullName evidence="3">Heterokaryon incompatibility domain-containing protein</fullName>
    </recommendedName>
</protein>
<dbReference type="Proteomes" id="UP000012338">
    <property type="component" value="Unassembled WGS sequence"/>
</dbReference>
<name>N4XNG1_COCH4</name>
<dbReference type="EMBL" id="KB733448">
    <property type="protein sequence ID" value="ENI07891.1"/>
    <property type="molecule type" value="Genomic_DNA"/>
</dbReference>
<dbReference type="OrthoDB" id="3945961at2759"/>
<dbReference type="Pfam" id="PF26639">
    <property type="entry name" value="Het-6_barrel"/>
    <property type="match status" value="1"/>
</dbReference>
<evidence type="ECO:0008006" key="3">
    <source>
        <dbReference type="Google" id="ProtNLM"/>
    </source>
</evidence>
<organism evidence="1 2">
    <name type="scientific">Cochliobolus heterostrophus (strain C4 / ATCC 48331 / race T)</name>
    <name type="common">Southern corn leaf blight fungus</name>
    <name type="synonym">Bipolaris maydis</name>
    <dbReference type="NCBI Taxonomy" id="665024"/>
    <lineage>
        <taxon>Eukaryota</taxon>
        <taxon>Fungi</taxon>
        <taxon>Dikarya</taxon>
        <taxon>Ascomycota</taxon>
        <taxon>Pezizomycotina</taxon>
        <taxon>Dothideomycetes</taxon>
        <taxon>Pleosporomycetidae</taxon>
        <taxon>Pleosporales</taxon>
        <taxon>Pleosporineae</taxon>
        <taxon>Pleosporaceae</taxon>
        <taxon>Bipolaris</taxon>
    </lineage>
</organism>
<dbReference type="PANTHER" id="PTHR24148">
    <property type="entry name" value="ANKYRIN REPEAT DOMAIN-CONTAINING PROTEIN 39 HOMOLOG-RELATED"/>
    <property type="match status" value="1"/>
</dbReference>
<sequence>MGKGGQEPLEATDPRDKIFALLGLVNDKDSLEALGVFPDYTRSKEEVYTTTMTAMLRKGHISLLSICCGIKRPNGLPSWVPDWSKPDPPMLQLVGDDELFPTYNACGSKNEYHFVLPGKDRNLEKLLVYVKQVDEVFQLGHVNRVSSMRKAVHPVEWLGVMLQLTYYVEKPYLNVKERMKTAARASHAGMRIGENNMLQRAHEFPEALALLEEGYQSCTENNGFPEFQNGLREHPFQYRIMEFPLRMHQMLGEILGISDCKVPLITKKGHLGISCMTVEKGDLVVLVSGAQTPFIIRRTGTRYMVVGEAYIDGMMDGEAAEGGEWVHIELE</sequence>
<gene>
    <name evidence="1" type="ORF">COCC4DRAFT_37671</name>
</gene>